<dbReference type="Proteomes" id="UP000027586">
    <property type="component" value="Unassembled WGS sequence"/>
</dbReference>
<organism evidence="2 3">
    <name type="scientific">Lichtheimia corymbifera JMRC:FSU:9682</name>
    <dbReference type="NCBI Taxonomy" id="1263082"/>
    <lineage>
        <taxon>Eukaryota</taxon>
        <taxon>Fungi</taxon>
        <taxon>Fungi incertae sedis</taxon>
        <taxon>Mucoromycota</taxon>
        <taxon>Mucoromycotina</taxon>
        <taxon>Mucoromycetes</taxon>
        <taxon>Mucorales</taxon>
        <taxon>Lichtheimiaceae</taxon>
        <taxon>Lichtheimia</taxon>
    </lineage>
</organism>
<sequence>MNLKALIFIILSLLVLMVLSQQDPKAVQAKNANTGSPAAAFEGHGKPTNLGCIPYCAEQPVPTLVCLVKCIKT</sequence>
<dbReference type="VEuPathDB" id="FungiDB:LCOR_06044.1"/>
<feature type="signal peptide" evidence="1">
    <location>
        <begin position="1"/>
        <end position="20"/>
    </location>
</feature>
<dbReference type="EMBL" id="CBTN010000025">
    <property type="protein sequence ID" value="CDH54827.1"/>
    <property type="molecule type" value="Genomic_DNA"/>
</dbReference>
<keyword evidence="1" id="KW-0732">Signal</keyword>
<reference evidence="2" key="1">
    <citation type="submission" date="2013-08" db="EMBL/GenBank/DDBJ databases">
        <title>Gene expansion shapes genome architecture in the human pathogen Lichtheimia corymbifera: an evolutionary genomics analysis in the ancient terrestrial Mucorales (Mucoromycotina).</title>
        <authorList>
            <person name="Schwartze V.U."/>
            <person name="Winter S."/>
            <person name="Shelest E."/>
            <person name="Marcet-Houben M."/>
            <person name="Horn F."/>
            <person name="Wehner S."/>
            <person name="Hoffmann K."/>
            <person name="Riege K."/>
            <person name="Sammeth M."/>
            <person name="Nowrousian M."/>
            <person name="Valiante V."/>
            <person name="Linde J."/>
            <person name="Jacobsen I.D."/>
            <person name="Marz M."/>
            <person name="Brakhage A.A."/>
            <person name="Gabaldon T."/>
            <person name="Bocker S."/>
            <person name="Voigt K."/>
        </authorList>
    </citation>
    <scope>NUCLEOTIDE SEQUENCE [LARGE SCALE GENOMIC DNA]</scope>
    <source>
        <strain evidence="2">FSU 9682</strain>
    </source>
</reference>
<dbReference type="AlphaFoldDB" id="A0A068RYZ1"/>
<evidence type="ECO:0000313" key="2">
    <source>
        <dbReference type="EMBL" id="CDH54827.1"/>
    </source>
</evidence>
<evidence type="ECO:0000256" key="1">
    <source>
        <dbReference type="SAM" id="SignalP"/>
    </source>
</evidence>
<comment type="caution">
    <text evidence="2">The sequence shown here is derived from an EMBL/GenBank/DDBJ whole genome shotgun (WGS) entry which is preliminary data.</text>
</comment>
<feature type="chain" id="PRO_5001655332" evidence="1">
    <location>
        <begin position="21"/>
        <end position="73"/>
    </location>
</feature>
<proteinExistence type="predicted"/>
<protein>
    <submittedName>
        <fullName evidence="2">Uncharacterized protein</fullName>
    </submittedName>
</protein>
<name>A0A068RYZ1_9FUNG</name>
<gene>
    <name evidence="2" type="ORF">LCOR_06044.1</name>
</gene>
<keyword evidence="3" id="KW-1185">Reference proteome</keyword>
<accession>A0A068RYZ1</accession>
<evidence type="ECO:0000313" key="3">
    <source>
        <dbReference type="Proteomes" id="UP000027586"/>
    </source>
</evidence>